<dbReference type="RefSeq" id="WP_191801152.1">
    <property type="nucleotide sequence ID" value="NZ_JACSQL010000006.1"/>
</dbReference>
<dbReference type="EMBL" id="JACSQL010000006">
    <property type="protein sequence ID" value="MBD7969295.1"/>
    <property type="molecule type" value="Genomic_DNA"/>
</dbReference>
<evidence type="ECO:0000313" key="2">
    <source>
        <dbReference type="EMBL" id="MBD7969295.1"/>
    </source>
</evidence>
<dbReference type="PROSITE" id="PS51186">
    <property type="entry name" value="GNAT"/>
    <property type="match status" value="1"/>
</dbReference>
<dbReference type="PANTHER" id="PTHR43415">
    <property type="entry name" value="SPERMIDINE N(1)-ACETYLTRANSFERASE"/>
    <property type="match status" value="1"/>
</dbReference>
<dbReference type="InterPro" id="IPR000182">
    <property type="entry name" value="GNAT_dom"/>
</dbReference>
<feature type="domain" description="N-acetyltransferase" evidence="1">
    <location>
        <begin position="6"/>
        <end position="164"/>
    </location>
</feature>
<proteinExistence type="predicted"/>
<dbReference type="Proteomes" id="UP000608071">
    <property type="component" value="Unassembled WGS sequence"/>
</dbReference>
<protein>
    <submittedName>
        <fullName evidence="2">GNAT family N-acetyltransferase</fullName>
    </submittedName>
</protein>
<evidence type="ECO:0000313" key="3">
    <source>
        <dbReference type="Proteomes" id="UP000608071"/>
    </source>
</evidence>
<dbReference type="InterPro" id="IPR016181">
    <property type="entry name" value="Acyl_CoA_acyltransferase"/>
</dbReference>
<dbReference type="Gene3D" id="3.40.630.30">
    <property type="match status" value="1"/>
</dbReference>
<name>A0ABR8T0I9_9BACL</name>
<sequence length="165" mass="18954">MPTTSINLRPLTIDDYNIVLNWSKDDAFCSSNGWEKNRDPEELFRWWNNCIDVVTDDFIRMGIEMNKQLLGYVDLAYIKDNTAELGIAIGDSRLWGKGIGFNAALSMMGYGTKELGVTSFYAETHETNIRSKKMLGKLGFKEISRIGLEEYLGKNEQLIQYRYDI</sequence>
<organism evidence="2 3">
    <name type="scientific">Paenibacillus gallinarum</name>
    <dbReference type="NCBI Taxonomy" id="2762232"/>
    <lineage>
        <taxon>Bacteria</taxon>
        <taxon>Bacillati</taxon>
        <taxon>Bacillota</taxon>
        <taxon>Bacilli</taxon>
        <taxon>Bacillales</taxon>
        <taxon>Paenibacillaceae</taxon>
        <taxon>Paenibacillus</taxon>
    </lineage>
</organism>
<keyword evidence="3" id="KW-1185">Reference proteome</keyword>
<reference evidence="2 3" key="1">
    <citation type="submission" date="2020-08" db="EMBL/GenBank/DDBJ databases">
        <title>A Genomic Blueprint of the Chicken Gut Microbiome.</title>
        <authorList>
            <person name="Gilroy R."/>
            <person name="Ravi A."/>
            <person name="Getino M."/>
            <person name="Pursley I."/>
            <person name="Horton D.L."/>
            <person name="Alikhan N.-F."/>
            <person name="Baker D."/>
            <person name="Gharbi K."/>
            <person name="Hall N."/>
            <person name="Watson M."/>
            <person name="Adriaenssens E.M."/>
            <person name="Foster-Nyarko E."/>
            <person name="Jarju S."/>
            <person name="Secka A."/>
            <person name="Antonio M."/>
            <person name="Oren A."/>
            <person name="Chaudhuri R."/>
            <person name="La Ragione R.M."/>
            <person name="Hildebrand F."/>
            <person name="Pallen M.J."/>
        </authorList>
    </citation>
    <scope>NUCLEOTIDE SEQUENCE [LARGE SCALE GENOMIC DNA]</scope>
    <source>
        <strain evidence="2 3">Sa2BVA9</strain>
    </source>
</reference>
<dbReference type="SUPFAM" id="SSF55729">
    <property type="entry name" value="Acyl-CoA N-acyltransferases (Nat)"/>
    <property type="match status" value="1"/>
</dbReference>
<dbReference type="Pfam" id="PF13302">
    <property type="entry name" value="Acetyltransf_3"/>
    <property type="match status" value="1"/>
</dbReference>
<gene>
    <name evidence="2" type="ORF">H9647_14570</name>
</gene>
<comment type="caution">
    <text evidence="2">The sequence shown here is derived from an EMBL/GenBank/DDBJ whole genome shotgun (WGS) entry which is preliminary data.</text>
</comment>
<accession>A0ABR8T0I9</accession>
<dbReference type="PANTHER" id="PTHR43415:SF3">
    <property type="entry name" value="GNAT-FAMILY ACETYLTRANSFERASE"/>
    <property type="match status" value="1"/>
</dbReference>
<evidence type="ECO:0000259" key="1">
    <source>
        <dbReference type="PROSITE" id="PS51186"/>
    </source>
</evidence>